<dbReference type="GO" id="GO:0043236">
    <property type="term" value="F:laminin binding"/>
    <property type="evidence" value="ECO:0007669"/>
    <property type="project" value="TreeGrafter"/>
</dbReference>
<dbReference type="PANTHER" id="PTHR21559">
    <property type="entry name" value="DYSTROGLYCAN-RELATED"/>
    <property type="match status" value="1"/>
</dbReference>
<dbReference type="SMART" id="SM00060">
    <property type="entry name" value="FN3"/>
    <property type="match status" value="1"/>
</dbReference>
<accession>A0A193LHZ5</accession>
<dbReference type="PROSITE" id="PS50853">
    <property type="entry name" value="FN3"/>
    <property type="match status" value="1"/>
</dbReference>
<dbReference type="SUPFAM" id="SSF49265">
    <property type="entry name" value="Fibronectin type III"/>
    <property type="match status" value="1"/>
</dbReference>
<evidence type="ECO:0000313" key="4">
    <source>
        <dbReference type="EMBL" id="ANO52068.1"/>
    </source>
</evidence>
<evidence type="ECO:0000256" key="1">
    <source>
        <dbReference type="SAM" id="MobiDB-lite"/>
    </source>
</evidence>
<gene>
    <name evidence="4" type="ORF">BA177_13440</name>
</gene>
<dbReference type="RefSeq" id="WP_068617036.1">
    <property type="nucleotide sequence ID" value="NZ_CP016268.1"/>
</dbReference>
<dbReference type="InterPro" id="IPR003961">
    <property type="entry name" value="FN3_dom"/>
</dbReference>
<dbReference type="AlphaFoldDB" id="A0A193LHZ5"/>
<feature type="region of interest" description="Disordered" evidence="1">
    <location>
        <begin position="31"/>
        <end position="54"/>
    </location>
</feature>
<keyword evidence="5" id="KW-1185">Reference proteome</keyword>
<dbReference type="STRING" id="1548547.BA177_13440"/>
<dbReference type="PANTHER" id="PTHR21559:SF21">
    <property type="entry name" value="DYSTROGLYCAN 1"/>
    <property type="match status" value="1"/>
</dbReference>
<dbReference type="KEGG" id="woc:BA177_13440"/>
<feature type="compositionally biased region" description="Polar residues" evidence="1">
    <location>
        <begin position="35"/>
        <end position="51"/>
    </location>
</feature>
<proteinExistence type="predicted"/>
<name>A0A193LHZ5_9GAMM</name>
<dbReference type="GO" id="GO:0016011">
    <property type="term" value="C:dystroglycan complex"/>
    <property type="evidence" value="ECO:0007669"/>
    <property type="project" value="TreeGrafter"/>
</dbReference>
<sequence>MYPKPHARLVQRYAVVLSALLALTGCLPSGEADQATDNGNSSGEITSSHRISGSVGDGPVTNAEIRVLANDGTSLGVVMSDANADFDVEVATVASDYPLTLLGLGGTDLVTLTSPDFELKSFVRSSSTASVANLNPFTTIAFEIATDMSGGVNAANMDSALRTVHLKLNSGLSTLGNSTTMEAAFDESNVAEIVRASETLGEAVRRTRDALVASGRSATGNSVVTSVGSDLIDGVLDGRGGSRTDNRVSAVFAVALAQVSLEAGRNQLRVFGTDAMGRIQDAITQVFDGTPNPALADLPLTTGMLESMRIGLLAAEYMQPSPAIATLRDEVAELRPLMNGAAVRAALSGSAQADIDTSLIAIAGASASELDAINLILRTGTVPSDNSAPVISGQPTTRIGAGAAYNFIPTASDADGDTLTFTVAGRPVWAEFDSATGRLSGTPGQNDIGSTPGVSISVSDGEAVSSLPAFTITVEAGISNSAPTISGTPSSSLVAGNTYDFTPNAADADGDTLTFSVSNLPAWASFNTQSGRLTGTPSNSDVGSYANIVITVSDATASASLAAFSITVEEITVPNRAPQISGAPAASVQAGTAYSFRPSASDADGDALTFSISGRPSWASFSPSTGALTGTPTESDAGNYAGISISVSDGELSASLPSFTITVEAAPANNAPVISGNPSTTVQAGSAYSFRPTASDADGDALTFSIVGRPSWATFSQTTGTLSGTPAAGDAGTYAGIAISVSDGDATASLPSFAITVEAAAANNAPVISGSPAASVLVDSSYSFQPTASDADGDALTFSISGAPGWINFNTSNGQLSGTPSAADVGVYSGISITVSDGEDSATLGPFTIAVDAITLGSATLTWAAPSLNTDGTPLVDLSGYRIYWGTTSGNYDNSVTINNPGLTTYVVENLAPGTYEFVSTALNAAGMESGYSNPVSRTIP</sequence>
<dbReference type="GO" id="GO:0005509">
    <property type="term" value="F:calcium ion binding"/>
    <property type="evidence" value="ECO:0007669"/>
    <property type="project" value="InterPro"/>
</dbReference>
<evidence type="ECO:0000256" key="2">
    <source>
        <dbReference type="SAM" id="SignalP"/>
    </source>
</evidence>
<organism evidence="4 5">
    <name type="scientific">Woeseia oceani</name>
    <dbReference type="NCBI Taxonomy" id="1548547"/>
    <lineage>
        <taxon>Bacteria</taxon>
        <taxon>Pseudomonadati</taxon>
        <taxon>Pseudomonadota</taxon>
        <taxon>Gammaproteobacteria</taxon>
        <taxon>Woeseiales</taxon>
        <taxon>Woeseiaceae</taxon>
        <taxon>Woeseia</taxon>
    </lineage>
</organism>
<dbReference type="Proteomes" id="UP000092695">
    <property type="component" value="Chromosome"/>
</dbReference>
<feature type="signal peptide" evidence="2">
    <location>
        <begin position="1"/>
        <end position="34"/>
    </location>
</feature>
<dbReference type="InterPro" id="IPR036116">
    <property type="entry name" value="FN3_sf"/>
</dbReference>
<dbReference type="OrthoDB" id="7486720at2"/>
<dbReference type="InterPro" id="IPR006644">
    <property type="entry name" value="Cadg"/>
</dbReference>
<dbReference type="CDD" id="cd00063">
    <property type="entry name" value="FN3"/>
    <property type="match status" value="1"/>
</dbReference>
<dbReference type="SUPFAM" id="SSF49313">
    <property type="entry name" value="Cadherin-like"/>
    <property type="match status" value="5"/>
</dbReference>
<dbReference type="InterPro" id="IPR013783">
    <property type="entry name" value="Ig-like_fold"/>
</dbReference>
<protein>
    <recommendedName>
        <fullName evidence="3">Fibronectin type-III domain-containing protein</fullName>
    </recommendedName>
</protein>
<feature type="domain" description="Fibronectin type-III" evidence="3">
    <location>
        <begin position="845"/>
        <end position="941"/>
    </location>
</feature>
<dbReference type="Pfam" id="PF05345">
    <property type="entry name" value="He_PIG"/>
    <property type="match status" value="5"/>
</dbReference>
<dbReference type="EMBL" id="CP016268">
    <property type="protein sequence ID" value="ANO52068.1"/>
    <property type="molecule type" value="Genomic_DNA"/>
</dbReference>
<evidence type="ECO:0000259" key="3">
    <source>
        <dbReference type="PROSITE" id="PS50853"/>
    </source>
</evidence>
<dbReference type="Gene3D" id="2.60.40.10">
    <property type="entry name" value="Immunoglobulins"/>
    <property type="match status" value="6"/>
</dbReference>
<evidence type="ECO:0000313" key="5">
    <source>
        <dbReference type="Proteomes" id="UP000092695"/>
    </source>
</evidence>
<dbReference type="SMART" id="SM00736">
    <property type="entry name" value="CADG"/>
    <property type="match status" value="5"/>
</dbReference>
<dbReference type="InterPro" id="IPR015919">
    <property type="entry name" value="Cadherin-like_sf"/>
</dbReference>
<keyword evidence="2" id="KW-0732">Signal</keyword>
<reference evidence="4 5" key="1">
    <citation type="submission" date="2016-06" db="EMBL/GenBank/DDBJ databases">
        <title>Complete genome sequence of a deep-branching marine Gamma Proteobacterium Woeseia oceani type strain XK5.</title>
        <authorList>
            <person name="Mu D."/>
            <person name="Du Z."/>
        </authorList>
    </citation>
    <scope>NUCLEOTIDE SEQUENCE [LARGE SCALE GENOMIC DNA]</scope>
    <source>
        <strain evidence="4 5">XK5</strain>
    </source>
</reference>
<dbReference type="PROSITE" id="PS51257">
    <property type="entry name" value="PROKAR_LIPOPROTEIN"/>
    <property type="match status" value="1"/>
</dbReference>
<feature type="chain" id="PRO_5008260247" description="Fibronectin type-III domain-containing protein" evidence="2">
    <location>
        <begin position="35"/>
        <end position="941"/>
    </location>
</feature>